<organism evidence="2 3">
    <name type="scientific">Streptomyces mobaraensis</name>
    <name type="common">Streptoverticillium mobaraense</name>
    <dbReference type="NCBI Taxonomy" id="35621"/>
    <lineage>
        <taxon>Bacteria</taxon>
        <taxon>Bacillati</taxon>
        <taxon>Actinomycetota</taxon>
        <taxon>Actinomycetes</taxon>
        <taxon>Kitasatosporales</taxon>
        <taxon>Streptomycetaceae</taxon>
        <taxon>Streptomyces</taxon>
    </lineage>
</organism>
<feature type="region of interest" description="Disordered" evidence="1">
    <location>
        <begin position="111"/>
        <end position="130"/>
    </location>
</feature>
<keyword evidence="3" id="KW-1185">Reference proteome</keyword>
<evidence type="ECO:0000313" key="2">
    <source>
        <dbReference type="EMBL" id="KAB7847676.1"/>
    </source>
</evidence>
<sequence length="180" mass="19660">MTLSAADCSALEPLAAEWLARQVSREQLLAALSSGLPPQVHNPAAFLRKRLETKMPPIPFRLSLPLPPPPPPQPERTDEIVVRSHVACIGCHGTDAAPRKGSAFCTTCDAPEGAEGASEEAEPEPLPGDFDELMAHVRRGVAHARAEFRSRWEYKPRPARAADHRRPGRRPVETEEAATE</sequence>
<dbReference type="OrthoDB" id="4350229at2"/>
<dbReference type="RefSeq" id="WP_152263166.1">
    <property type="nucleotide sequence ID" value="NZ_JBFADJ010000001.1"/>
</dbReference>
<dbReference type="EMBL" id="VOKX01000015">
    <property type="protein sequence ID" value="KAB7847676.1"/>
    <property type="molecule type" value="Genomic_DNA"/>
</dbReference>
<dbReference type="AlphaFoldDB" id="A0A5N5W9Z5"/>
<feature type="compositionally biased region" description="Basic and acidic residues" evidence="1">
    <location>
        <begin position="151"/>
        <end position="173"/>
    </location>
</feature>
<reference evidence="2 3" key="1">
    <citation type="journal article" date="2019" name="Microb. Cell Fact.">
        <title>Exploring novel herbicidin analogues by transcriptional regulator overexpression and MS/MS molecular networking.</title>
        <authorList>
            <person name="Shi Y."/>
            <person name="Gu R."/>
            <person name="Li Y."/>
            <person name="Wang X."/>
            <person name="Ren W."/>
            <person name="Li X."/>
            <person name="Wang L."/>
            <person name="Xie Y."/>
            <person name="Hong B."/>
        </authorList>
    </citation>
    <scope>NUCLEOTIDE SEQUENCE [LARGE SCALE GENOMIC DNA]</scope>
    <source>
        <strain evidence="2 3">US-43</strain>
    </source>
</reference>
<name>A0A5N5W9Z5_STRMB</name>
<gene>
    <name evidence="2" type="ORF">FRZ00_09930</name>
</gene>
<feature type="region of interest" description="Disordered" evidence="1">
    <location>
        <begin position="151"/>
        <end position="180"/>
    </location>
</feature>
<evidence type="ECO:0000313" key="3">
    <source>
        <dbReference type="Proteomes" id="UP000327000"/>
    </source>
</evidence>
<proteinExistence type="predicted"/>
<dbReference type="Proteomes" id="UP000327000">
    <property type="component" value="Unassembled WGS sequence"/>
</dbReference>
<evidence type="ECO:0000256" key="1">
    <source>
        <dbReference type="SAM" id="MobiDB-lite"/>
    </source>
</evidence>
<accession>A0A5N5W9Z5</accession>
<comment type="caution">
    <text evidence="2">The sequence shown here is derived from an EMBL/GenBank/DDBJ whole genome shotgun (WGS) entry which is preliminary data.</text>
</comment>
<protein>
    <submittedName>
        <fullName evidence="2">Uncharacterized protein</fullName>
    </submittedName>
</protein>